<dbReference type="STRING" id="1054147.F4PRI8"/>
<dbReference type="Proteomes" id="UP000007797">
    <property type="component" value="Unassembled WGS sequence"/>
</dbReference>
<feature type="domain" description="Translation initiation factor IF- 2" evidence="3">
    <location>
        <begin position="2"/>
        <end position="64"/>
    </location>
</feature>
<dbReference type="GO" id="GO:0005525">
    <property type="term" value="F:GTP binding"/>
    <property type="evidence" value="ECO:0007669"/>
    <property type="project" value="UniProtKB-KW"/>
</dbReference>
<accession>F4PRI8</accession>
<dbReference type="SUPFAM" id="SSF50447">
    <property type="entry name" value="Translation proteins"/>
    <property type="match status" value="1"/>
</dbReference>
<keyword evidence="2" id="KW-0342">GTP-binding</keyword>
<name>F4PRI8_CACFS</name>
<dbReference type="EMBL" id="GL883010">
    <property type="protein sequence ID" value="EGG21328.1"/>
    <property type="molecule type" value="Genomic_DNA"/>
</dbReference>
<dbReference type="GO" id="GO:0005737">
    <property type="term" value="C:cytoplasm"/>
    <property type="evidence" value="ECO:0007669"/>
    <property type="project" value="TreeGrafter"/>
</dbReference>
<dbReference type="InterPro" id="IPR036925">
    <property type="entry name" value="TIF_IF2_dom3_sf"/>
</dbReference>
<proteinExistence type="predicted"/>
<reference evidence="5" key="1">
    <citation type="journal article" date="2011" name="Genome Res.">
        <title>Phylogeny-wide analysis of social amoeba genomes highlights ancient origins for complex intercellular communication.</title>
        <authorList>
            <person name="Heidel A.J."/>
            <person name="Lawal H.M."/>
            <person name="Felder M."/>
            <person name="Schilde C."/>
            <person name="Helps N.R."/>
            <person name="Tunggal B."/>
            <person name="Rivero F."/>
            <person name="John U."/>
            <person name="Schleicher M."/>
            <person name="Eichinger L."/>
            <person name="Platzer M."/>
            <person name="Noegel A.A."/>
            <person name="Schaap P."/>
            <person name="Gloeckner G."/>
        </authorList>
    </citation>
    <scope>NUCLEOTIDE SEQUENCE [LARGE SCALE GENOMIC DNA]</scope>
    <source>
        <strain evidence="5">SH3</strain>
    </source>
</reference>
<dbReference type="SUPFAM" id="SSF52156">
    <property type="entry name" value="Initiation factor IF2/eIF5b, domain 3"/>
    <property type="match status" value="1"/>
</dbReference>
<evidence type="ECO:0000259" key="3">
    <source>
        <dbReference type="Pfam" id="PF11987"/>
    </source>
</evidence>
<evidence type="ECO:0000313" key="5">
    <source>
        <dbReference type="Proteomes" id="UP000007797"/>
    </source>
</evidence>
<keyword evidence="1" id="KW-0547">Nucleotide-binding</keyword>
<dbReference type="InterPro" id="IPR015760">
    <property type="entry name" value="TIF_IF2"/>
</dbReference>
<dbReference type="GO" id="GO:0003743">
    <property type="term" value="F:translation initiation factor activity"/>
    <property type="evidence" value="ECO:0007669"/>
    <property type="project" value="TreeGrafter"/>
</dbReference>
<sequence length="186" mass="20993">MTYNIVKASCGEITEGDIKDALQHKSPLVYFGPKLPGKIEDMVKRHKVSLIQSDIIYHVVDGIKAHLESRLEPVTIYNITGEAKVLQTFNIDISNRIEIKAAGCKISDGIFKKGSKIRVRRGDDIMHEGKIELIKHFKETVKEVTKGMECGICIQNYDEVEEGDVIIAFTTDQETRELGQTIKIYK</sequence>
<evidence type="ECO:0000313" key="4">
    <source>
        <dbReference type="EMBL" id="EGG21328.1"/>
    </source>
</evidence>
<evidence type="ECO:0000256" key="1">
    <source>
        <dbReference type="ARBA" id="ARBA00022741"/>
    </source>
</evidence>
<dbReference type="Gene3D" id="2.40.30.10">
    <property type="entry name" value="Translation factors"/>
    <property type="match status" value="1"/>
</dbReference>
<organism evidence="4 5">
    <name type="scientific">Cavenderia fasciculata</name>
    <name type="common">Slime mold</name>
    <name type="synonym">Dictyostelium fasciculatum</name>
    <dbReference type="NCBI Taxonomy" id="261658"/>
    <lineage>
        <taxon>Eukaryota</taxon>
        <taxon>Amoebozoa</taxon>
        <taxon>Evosea</taxon>
        <taxon>Eumycetozoa</taxon>
        <taxon>Dictyostelia</taxon>
        <taxon>Acytosteliales</taxon>
        <taxon>Cavenderiaceae</taxon>
        <taxon>Cavenderia</taxon>
    </lineage>
</organism>
<dbReference type="PANTHER" id="PTHR43381:SF5">
    <property type="entry name" value="TR-TYPE G DOMAIN-CONTAINING PROTEIN"/>
    <property type="match status" value="1"/>
</dbReference>
<dbReference type="Gene3D" id="3.40.50.10050">
    <property type="entry name" value="Translation initiation factor IF- 2, domain 3"/>
    <property type="match status" value="1"/>
</dbReference>
<dbReference type="InterPro" id="IPR023115">
    <property type="entry name" value="TIF_IF2_dom3"/>
</dbReference>
<gene>
    <name evidence="4" type="ORF">DFA_01209</name>
</gene>
<dbReference type="Pfam" id="PF11987">
    <property type="entry name" value="IF-2"/>
    <property type="match status" value="1"/>
</dbReference>
<dbReference type="FunFam" id="2.40.30.10:FF:000008">
    <property type="entry name" value="Translation initiation factor IF-2"/>
    <property type="match status" value="1"/>
</dbReference>
<dbReference type="AlphaFoldDB" id="F4PRI8"/>
<dbReference type="KEGG" id="dfa:DFA_01209"/>
<keyword evidence="5" id="KW-1185">Reference proteome</keyword>
<dbReference type="RefSeq" id="XP_004359178.1">
    <property type="nucleotide sequence ID" value="XM_004359121.1"/>
</dbReference>
<dbReference type="CDD" id="cd03692">
    <property type="entry name" value="mtIF2_IVc"/>
    <property type="match status" value="1"/>
</dbReference>
<protein>
    <recommendedName>
        <fullName evidence="3">Translation initiation factor IF- 2 domain-containing protein</fullName>
    </recommendedName>
</protein>
<evidence type="ECO:0000256" key="2">
    <source>
        <dbReference type="ARBA" id="ARBA00023134"/>
    </source>
</evidence>
<dbReference type="OrthoDB" id="361630at2759"/>
<dbReference type="PANTHER" id="PTHR43381">
    <property type="entry name" value="TRANSLATION INITIATION FACTOR IF-2-RELATED"/>
    <property type="match status" value="1"/>
</dbReference>
<dbReference type="GeneID" id="14873569"/>
<dbReference type="InterPro" id="IPR009000">
    <property type="entry name" value="Transl_B-barrel_sf"/>
</dbReference>